<dbReference type="AlphaFoldDB" id="A0A1T5E180"/>
<comment type="similarity">
    <text evidence="1">Belongs to the short-chain dehydrogenases/reductases (SDR) family.</text>
</comment>
<dbReference type="PANTHER" id="PTHR43639">
    <property type="entry name" value="OXIDOREDUCTASE, SHORT-CHAIN DEHYDROGENASE/REDUCTASE FAMILY (AFU_ORTHOLOGUE AFUA_5G02870)"/>
    <property type="match status" value="1"/>
</dbReference>
<dbReference type="Gene3D" id="3.40.50.720">
    <property type="entry name" value="NAD(P)-binding Rossmann-like Domain"/>
    <property type="match status" value="1"/>
</dbReference>
<dbReference type="CDD" id="cd05233">
    <property type="entry name" value="SDR_c"/>
    <property type="match status" value="1"/>
</dbReference>
<proteinExistence type="inferred from homology"/>
<dbReference type="EMBL" id="FUYM01000006">
    <property type="protein sequence ID" value="SKB77510.1"/>
    <property type="molecule type" value="Genomic_DNA"/>
</dbReference>
<organism evidence="3 4">
    <name type="scientific">Rhizorhabdus histidinilytica</name>
    <dbReference type="NCBI Taxonomy" id="439228"/>
    <lineage>
        <taxon>Bacteria</taxon>
        <taxon>Pseudomonadati</taxon>
        <taxon>Pseudomonadota</taxon>
        <taxon>Alphaproteobacteria</taxon>
        <taxon>Sphingomonadales</taxon>
        <taxon>Sphingomonadaceae</taxon>
        <taxon>Rhizorhabdus</taxon>
    </lineage>
</organism>
<dbReference type="RefSeq" id="WP_079648845.1">
    <property type="nucleotide sequence ID" value="NZ_FUYM01000006.1"/>
</dbReference>
<evidence type="ECO:0000313" key="3">
    <source>
        <dbReference type="EMBL" id="SKB77510.1"/>
    </source>
</evidence>
<name>A0A1T5E180_9SPHN</name>
<dbReference type="OrthoDB" id="9789398at2"/>
<dbReference type="GO" id="GO:0016491">
    <property type="term" value="F:oxidoreductase activity"/>
    <property type="evidence" value="ECO:0007669"/>
    <property type="project" value="UniProtKB-KW"/>
</dbReference>
<evidence type="ECO:0000256" key="1">
    <source>
        <dbReference type="ARBA" id="ARBA00006484"/>
    </source>
</evidence>
<evidence type="ECO:0000313" key="4">
    <source>
        <dbReference type="Proteomes" id="UP000189818"/>
    </source>
</evidence>
<dbReference type="InterPro" id="IPR002347">
    <property type="entry name" value="SDR_fam"/>
</dbReference>
<dbReference type="STRING" id="439228.SAMN06295920_10677"/>
<keyword evidence="4" id="KW-1185">Reference proteome</keyword>
<dbReference type="Proteomes" id="UP000189818">
    <property type="component" value="Unassembled WGS sequence"/>
</dbReference>
<keyword evidence="2" id="KW-0560">Oxidoreductase</keyword>
<dbReference type="PRINTS" id="PR00081">
    <property type="entry name" value="GDHRDH"/>
</dbReference>
<dbReference type="SUPFAM" id="SSF51735">
    <property type="entry name" value="NAD(P)-binding Rossmann-fold domains"/>
    <property type="match status" value="1"/>
</dbReference>
<dbReference type="Pfam" id="PF13561">
    <property type="entry name" value="adh_short_C2"/>
    <property type="match status" value="1"/>
</dbReference>
<evidence type="ECO:0000256" key="2">
    <source>
        <dbReference type="ARBA" id="ARBA00023002"/>
    </source>
</evidence>
<protein>
    <submittedName>
        <fullName evidence="3">NAD(P)-dependent dehydrogenase, short-chain alcohol dehydrogenase family</fullName>
    </submittedName>
</protein>
<dbReference type="FunFam" id="3.40.50.720:FF:000084">
    <property type="entry name" value="Short-chain dehydrogenase reductase"/>
    <property type="match status" value="1"/>
</dbReference>
<dbReference type="PANTHER" id="PTHR43639:SF1">
    <property type="entry name" value="SHORT-CHAIN DEHYDROGENASE_REDUCTASE FAMILY PROTEIN"/>
    <property type="match status" value="1"/>
</dbReference>
<dbReference type="InterPro" id="IPR036291">
    <property type="entry name" value="NAD(P)-bd_dom_sf"/>
</dbReference>
<accession>A0A1T5E180</accession>
<gene>
    <name evidence="3" type="ORF">SAMN06295920_10677</name>
</gene>
<reference evidence="4" key="1">
    <citation type="submission" date="2017-02" db="EMBL/GenBank/DDBJ databases">
        <authorList>
            <person name="Varghese N."/>
            <person name="Submissions S."/>
        </authorList>
    </citation>
    <scope>NUCLEOTIDE SEQUENCE [LARGE SCALE GENOMIC DNA]</scope>
    <source>
        <strain evidence="4">UM2</strain>
    </source>
</reference>
<sequence length="250" mass="25635">MAALDGRTAIVTGAGQGVGRGIALALAAAGARVAVVGRTLDKVQGVAAEIGDAARAFRCDVKDAASIDALVAAVAEAFGGIDILVNNAQEVPLGPLAEVSDEAFAAGFESGPLASFRLMKACRPHLKASGQGVIVNLATSAAVRWDMSGYGAYAAVKEATRILTRAAAAEWGVDGIRALTIAPHADSPGLKAWIEGRPEEAEAFFRTIPLRRIGRCEEDIGRAVAALCGPEFSYFTGATVPLDGGQANFD</sequence>
<dbReference type="PRINTS" id="PR00080">
    <property type="entry name" value="SDRFAMILY"/>
</dbReference>